<dbReference type="AlphaFoldDB" id="A0A240E0H7"/>
<dbReference type="Pfam" id="PF03583">
    <property type="entry name" value="LIP"/>
    <property type="match status" value="2"/>
</dbReference>
<dbReference type="InterPro" id="IPR005152">
    <property type="entry name" value="Lipase_secreted"/>
</dbReference>
<reference evidence="3" key="1">
    <citation type="submission" date="2017-08" db="EMBL/GenBank/DDBJ databases">
        <authorList>
            <person name="Varghese N."/>
            <person name="Submissions S."/>
        </authorList>
    </citation>
    <scope>NUCLEOTIDE SEQUENCE [LARGE SCALE GENOMIC DNA]</scope>
    <source>
        <strain evidence="3">AP-Melu-1000-B4</strain>
    </source>
</reference>
<accession>A0A240E0H7</accession>
<proteinExistence type="predicted"/>
<name>A0A240E0H7_9BURK</name>
<dbReference type="EMBL" id="OANS01000002">
    <property type="protein sequence ID" value="SNX28712.1"/>
    <property type="molecule type" value="Genomic_DNA"/>
</dbReference>
<feature type="signal peptide" evidence="1">
    <location>
        <begin position="1"/>
        <end position="28"/>
    </location>
</feature>
<keyword evidence="1" id="KW-0732">Signal</keyword>
<evidence type="ECO:0000313" key="3">
    <source>
        <dbReference type="Proteomes" id="UP000218069"/>
    </source>
</evidence>
<dbReference type="GO" id="GO:0004806">
    <property type="term" value="F:triacylglycerol lipase activity"/>
    <property type="evidence" value="ECO:0007669"/>
    <property type="project" value="InterPro"/>
</dbReference>
<organism evidence="2 3">
    <name type="scientific">Polynucleobacter meluiroseus</name>
    <dbReference type="NCBI Taxonomy" id="1938814"/>
    <lineage>
        <taxon>Bacteria</taxon>
        <taxon>Pseudomonadati</taxon>
        <taxon>Pseudomonadota</taxon>
        <taxon>Betaproteobacteria</taxon>
        <taxon>Burkholderiales</taxon>
        <taxon>Burkholderiaceae</taxon>
        <taxon>Polynucleobacter</taxon>
    </lineage>
</organism>
<keyword evidence="3" id="KW-1185">Reference proteome</keyword>
<gene>
    <name evidence="2" type="ORF">SAMN06295945_1057</name>
</gene>
<dbReference type="SUPFAM" id="SSF53474">
    <property type="entry name" value="alpha/beta-Hydrolases"/>
    <property type="match status" value="1"/>
</dbReference>
<dbReference type="GO" id="GO:0016042">
    <property type="term" value="P:lipid catabolic process"/>
    <property type="evidence" value="ECO:0007669"/>
    <property type="project" value="InterPro"/>
</dbReference>
<evidence type="ECO:0000313" key="2">
    <source>
        <dbReference type="EMBL" id="SNX28712.1"/>
    </source>
</evidence>
<dbReference type="PANTHER" id="PTHR34853">
    <property type="match status" value="1"/>
</dbReference>
<dbReference type="PIRSF" id="PIRSF029171">
    <property type="entry name" value="Esterase_LipA"/>
    <property type="match status" value="1"/>
</dbReference>
<dbReference type="InterPro" id="IPR029058">
    <property type="entry name" value="AB_hydrolase_fold"/>
</dbReference>
<dbReference type="Proteomes" id="UP000218069">
    <property type="component" value="Unassembled WGS sequence"/>
</dbReference>
<protein>
    <submittedName>
        <fullName evidence="2">Secretory lipase</fullName>
    </submittedName>
</protein>
<feature type="chain" id="PRO_5012218736" evidence="1">
    <location>
        <begin position="29"/>
        <end position="442"/>
    </location>
</feature>
<sequence length="442" mass="47129">MFYSIMKNSFAHLLFGLTLGLATSVVYADPPVAAFYESVGKMTPSGKLGQVLKQEKITTSVKGAQAWRIAYISSDMAERKTLSTALVVAPLGTKPAAGRPILVWAHGTTGTAQNCGPSQILNPVVPLNEYFLLGGNSWTDYGLPSVEEFINEGYVLIATDYQGLGGGGVHQYGVAGTQSKDLINAVRAASSLKDTGAGKKAIAYGWSQGGGAVLAAASQPDYLAQKGTAADGIEFAGFIALAPYDEGILLPRGEMDQVRSQKVMAGMTQSFTSDILGFAHFSMALYGTQAAFPQLRLSDLFSDEGAKAVKEIYTNKCVHAAADTLVFNYGKEFTKLLKAQPDNTLPWIQAIIKGSIPPVKPVAPVVIYWGTKDTTEPPIQGKLYQEQMCQLGGNVDRQQLPGEQTHFTTPGSAAPFYQAWIKDRLAGKPASNNCEQAAQLPS</sequence>
<dbReference type="PANTHER" id="PTHR34853:SF1">
    <property type="entry name" value="LIPASE 5"/>
    <property type="match status" value="1"/>
</dbReference>
<dbReference type="Gene3D" id="3.40.50.1820">
    <property type="entry name" value="alpha/beta hydrolase"/>
    <property type="match status" value="2"/>
</dbReference>
<evidence type="ECO:0000256" key="1">
    <source>
        <dbReference type="SAM" id="SignalP"/>
    </source>
</evidence>